<protein>
    <recommendedName>
        <fullName evidence="4">Peptidase C-terminal archaeal/bacterial domain-containing protein</fullName>
    </recommendedName>
</protein>
<dbReference type="Proteomes" id="UP000245474">
    <property type="component" value="Unassembled WGS sequence"/>
</dbReference>
<dbReference type="Gene3D" id="2.60.120.380">
    <property type="match status" value="1"/>
</dbReference>
<keyword evidence="1" id="KW-0732">Signal</keyword>
<dbReference type="EMBL" id="QFFI01000001">
    <property type="protein sequence ID" value="PWG65808.1"/>
    <property type="molecule type" value="Genomic_DNA"/>
</dbReference>
<name>A0A2U2N9M9_9GAMM</name>
<keyword evidence="3" id="KW-1185">Reference proteome</keyword>
<dbReference type="OrthoDB" id="1092590at2"/>
<evidence type="ECO:0000256" key="1">
    <source>
        <dbReference type="SAM" id="SignalP"/>
    </source>
</evidence>
<feature type="chain" id="PRO_5015402849" description="Peptidase C-terminal archaeal/bacterial domain-containing protein" evidence="1">
    <location>
        <begin position="28"/>
        <end position="236"/>
    </location>
</feature>
<reference evidence="2 3" key="1">
    <citation type="submission" date="2018-05" db="EMBL/GenBank/DDBJ databases">
        <title>Spiribacter halobius sp. nov., a moderately halophilic bacterium isolated from marine solar saltern.</title>
        <authorList>
            <person name="Zheng W.-S."/>
            <person name="Lu D.-C."/>
            <person name="Du Z.-J."/>
        </authorList>
    </citation>
    <scope>NUCLEOTIDE SEQUENCE [LARGE SCALE GENOMIC DNA]</scope>
    <source>
        <strain evidence="2 3">E85</strain>
    </source>
</reference>
<dbReference type="RefSeq" id="WP_109675195.1">
    <property type="nucleotide sequence ID" value="NZ_CP086615.1"/>
</dbReference>
<sequence length="236" mass="24923">MKTVTFRRALVLSLPLLMTGLGGLALADQSGTNVADDKPDGSASAEVRALTLADELALYGIEQGDAMLVVQAARIKAGIDTRSLDVAADSSGGGEAGDDKDETLDLSVSALLDRAQVLAGGDEQVMAIVDEVRDSGTTRGRSGGAAAGNFRVLARSTDVFNNVYFDGGRTASVSIRGDGDTDLDLYVYDENGNEICASVSYSDRETCTWRPRWTGPFRIEVANLGGVWNGYRMVTN</sequence>
<organism evidence="2 3">
    <name type="scientific">Sediminicurvatus halobius</name>
    <dbReference type="NCBI Taxonomy" id="2182432"/>
    <lineage>
        <taxon>Bacteria</taxon>
        <taxon>Pseudomonadati</taxon>
        <taxon>Pseudomonadota</taxon>
        <taxon>Gammaproteobacteria</taxon>
        <taxon>Chromatiales</taxon>
        <taxon>Ectothiorhodospiraceae</taxon>
        <taxon>Sediminicurvatus</taxon>
    </lineage>
</organism>
<evidence type="ECO:0008006" key="4">
    <source>
        <dbReference type="Google" id="ProtNLM"/>
    </source>
</evidence>
<dbReference type="AlphaFoldDB" id="A0A2U2N9M9"/>
<evidence type="ECO:0000313" key="2">
    <source>
        <dbReference type="EMBL" id="PWG65808.1"/>
    </source>
</evidence>
<comment type="caution">
    <text evidence="2">The sequence shown here is derived from an EMBL/GenBank/DDBJ whole genome shotgun (WGS) entry which is preliminary data.</text>
</comment>
<proteinExistence type="predicted"/>
<accession>A0A2U2N9M9</accession>
<evidence type="ECO:0000313" key="3">
    <source>
        <dbReference type="Proteomes" id="UP000245474"/>
    </source>
</evidence>
<feature type="signal peptide" evidence="1">
    <location>
        <begin position="1"/>
        <end position="27"/>
    </location>
</feature>
<gene>
    <name evidence="2" type="ORF">DEM34_00655</name>
</gene>